<dbReference type="RefSeq" id="WP_136079295.1">
    <property type="nucleotide sequence ID" value="NZ_CAAHFG010000001.1"/>
</dbReference>
<dbReference type="SUPFAM" id="SSF53649">
    <property type="entry name" value="Alkaline phosphatase-like"/>
    <property type="match status" value="1"/>
</dbReference>
<dbReference type="InterPro" id="IPR050738">
    <property type="entry name" value="Sulfatase"/>
</dbReference>
<keyword evidence="6" id="KW-0732">Signal</keyword>
<sequence length="529" mass="57860">MKTILASALLGIAFGAVAAGKPNVIFILADDWGRGDIKAYGGDRCKIDTPNMDALARDGMLFTDAHSSSSVCTPTRYGVLTGRYNWRSRLKQHVLHGFDQALIEPGRETVASFLKKQGYATAMIGKSHLGMDFATTDGKPANCSAKKPDQLKTQCNVDWKGVIKNGPNSVGFDYYWGIAASLDMPPYIWIENDRFVGECTTIKAFNRPGPAHADFEDYDVLPTLAQKTVAFIEKEARTKNPFFVYMPLNSPHTPISPSKAWQGKSKLGPYGDFVMETDWAIGEVVKAVEKAGIAKNTLIIVTADNGCSPAAKRGDPNKMITFRMGDADAFDPEKHYASDIQRGHKADIYEGGHRVPYIARWDGKVKAGSVCNDPICLVDLFATCADIVGQPIADTAAEDSVSILPNLLGTAKKPVREAVVHHSINGSFAIRQGDWKLSLCPGSGGWSLPKPPKKSDQPAPKQWVQLYNLADDPAETTNLADQHPEMVERMTQLAQSYIDKGRSTPGAKQSNTGETHLYPEWIRKQRSAK</sequence>
<dbReference type="InterPro" id="IPR024607">
    <property type="entry name" value="Sulfatase_CS"/>
</dbReference>
<evidence type="ECO:0000259" key="7">
    <source>
        <dbReference type="Pfam" id="PF00884"/>
    </source>
</evidence>
<dbReference type="PANTHER" id="PTHR42693:SF53">
    <property type="entry name" value="ENDO-4-O-SULFATASE"/>
    <property type="match status" value="1"/>
</dbReference>
<name>A0A6C2U196_PONDE</name>
<dbReference type="EMBL" id="CAAHFG010000001">
    <property type="protein sequence ID" value="VGO13750.1"/>
    <property type="molecule type" value="Genomic_DNA"/>
</dbReference>
<keyword evidence="2" id="KW-0479">Metal-binding</keyword>
<dbReference type="GO" id="GO:0046872">
    <property type="term" value="F:metal ion binding"/>
    <property type="evidence" value="ECO:0007669"/>
    <property type="project" value="UniProtKB-KW"/>
</dbReference>
<accession>A0A6C2U196</accession>
<feature type="chain" id="PRO_5028850220" evidence="6">
    <location>
        <begin position="19"/>
        <end position="529"/>
    </location>
</feature>
<dbReference type="GO" id="GO:0004065">
    <property type="term" value="F:arylsulfatase activity"/>
    <property type="evidence" value="ECO:0007669"/>
    <property type="project" value="TreeGrafter"/>
</dbReference>
<evidence type="ECO:0000256" key="1">
    <source>
        <dbReference type="ARBA" id="ARBA00008779"/>
    </source>
</evidence>
<evidence type="ECO:0000256" key="6">
    <source>
        <dbReference type="SAM" id="SignalP"/>
    </source>
</evidence>
<dbReference type="PANTHER" id="PTHR42693">
    <property type="entry name" value="ARYLSULFATASE FAMILY MEMBER"/>
    <property type="match status" value="1"/>
</dbReference>
<evidence type="ECO:0000256" key="2">
    <source>
        <dbReference type="ARBA" id="ARBA00022723"/>
    </source>
</evidence>
<keyword evidence="3" id="KW-0378">Hydrolase</keyword>
<feature type="region of interest" description="Disordered" evidence="5">
    <location>
        <begin position="500"/>
        <end position="529"/>
    </location>
</feature>
<evidence type="ECO:0000313" key="8">
    <source>
        <dbReference type="EMBL" id="VGO13750.1"/>
    </source>
</evidence>
<comment type="similarity">
    <text evidence="1">Belongs to the sulfatase family.</text>
</comment>
<proteinExistence type="inferred from homology"/>
<dbReference type="Gene3D" id="3.30.1120.10">
    <property type="match status" value="1"/>
</dbReference>
<reference evidence="8 9" key="1">
    <citation type="submission" date="2019-04" db="EMBL/GenBank/DDBJ databases">
        <authorList>
            <person name="Van Vliet M D."/>
        </authorList>
    </citation>
    <scope>NUCLEOTIDE SEQUENCE [LARGE SCALE GENOMIC DNA]</scope>
    <source>
        <strain evidence="8 9">F1</strain>
    </source>
</reference>
<keyword evidence="4" id="KW-0106">Calcium</keyword>
<feature type="domain" description="Sulfatase N-terminal" evidence="7">
    <location>
        <begin position="22"/>
        <end position="389"/>
    </location>
</feature>
<dbReference type="CDD" id="cd16143">
    <property type="entry name" value="ARS_like"/>
    <property type="match status" value="1"/>
</dbReference>
<dbReference type="Proteomes" id="UP000366872">
    <property type="component" value="Unassembled WGS sequence"/>
</dbReference>
<keyword evidence="9" id="KW-1185">Reference proteome</keyword>
<protein>
    <submittedName>
        <fullName evidence="8">Arylsulfatase</fullName>
    </submittedName>
</protein>
<dbReference type="InterPro" id="IPR000917">
    <property type="entry name" value="Sulfatase_N"/>
</dbReference>
<dbReference type="Gene3D" id="3.40.720.10">
    <property type="entry name" value="Alkaline Phosphatase, subunit A"/>
    <property type="match status" value="1"/>
</dbReference>
<evidence type="ECO:0000256" key="4">
    <source>
        <dbReference type="ARBA" id="ARBA00022837"/>
    </source>
</evidence>
<evidence type="ECO:0000313" key="9">
    <source>
        <dbReference type="Proteomes" id="UP000366872"/>
    </source>
</evidence>
<gene>
    <name evidence="8" type="primary">atsA_146</name>
    <name evidence="8" type="ORF">PDESU_02307</name>
</gene>
<feature type="signal peptide" evidence="6">
    <location>
        <begin position="1"/>
        <end position="18"/>
    </location>
</feature>
<organism evidence="8 9">
    <name type="scientific">Pontiella desulfatans</name>
    <dbReference type="NCBI Taxonomy" id="2750659"/>
    <lineage>
        <taxon>Bacteria</taxon>
        <taxon>Pseudomonadati</taxon>
        <taxon>Kiritimatiellota</taxon>
        <taxon>Kiritimatiellia</taxon>
        <taxon>Kiritimatiellales</taxon>
        <taxon>Pontiellaceae</taxon>
        <taxon>Pontiella</taxon>
    </lineage>
</organism>
<evidence type="ECO:0000256" key="5">
    <source>
        <dbReference type="SAM" id="MobiDB-lite"/>
    </source>
</evidence>
<dbReference type="AlphaFoldDB" id="A0A6C2U196"/>
<evidence type="ECO:0000256" key="3">
    <source>
        <dbReference type="ARBA" id="ARBA00022801"/>
    </source>
</evidence>
<dbReference type="PROSITE" id="PS00523">
    <property type="entry name" value="SULFATASE_1"/>
    <property type="match status" value="1"/>
</dbReference>
<dbReference type="InterPro" id="IPR017850">
    <property type="entry name" value="Alkaline_phosphatase_core_sf"/>
</dbReference>
<dbReference type="Pfam" id="PF00884">
    <property type="entry name" value="Sulfatase"/>
    <property type="match status" value="1"/>
</dbReference>